<feature type="domain" description="GIY-YIG" evidence="2">
    <location>
        <begin position="3"/>
        <end position="79"/>
    </location>
</feature>
<protein>
    <submittedName>
        <fullName evidence="3">GIY-YIG nuclease family protein</fullName>
    </submittedName>
</protein>
<organism evidence="3 4">
    <name type="scientific">Lysobacter yangpyeongensis</name>
    <dbReference type="NCBI Taxonomy" id="346182"/>
    <lineage>
        <taxon>Bacteria</taxon>
        <taxon>Pseudomonadati</taxon>
        <taxon>Pseudomonadota</taxon>
        <taxon>Gammaproteobacteria</taxon>
        <taxon>Lysobacterales</taxon>
        <taxon>Lysobacteraceae</taxon>
        <taxon>Lysobacter</taxon>
    </lineage>
</organism>
<evidence type="ECO:0000313" key="4">
    <source>
        <dbReference type="Proteomes" id="UP001596036"/>
    </source>
</evidence>
<dbReference type="SUPFAM" id="SSF82771">
    <property type="entry name" value="GIY-YIG endonuclease"/>
    <property type="match status" value="1"/>
</dbReference>
<dbReference type="RefSeq" id="WP_386754903.1">
    <property type="nucleotide sequence ID" value="NZ_JBHSNM010000003.1"/>
</dbReference>
<name>A0ABW0SNJ8_9GAMM</name>
<dbReference type="PANTHER" id="PTHR34477">
    <property type="entry name" value="UPF0213 PROTEIN YHBQ"/>
    <property type="match status" value="1"/>
</dbReference>
<evidence type="ECO:0000259" key="2">
    <source>
        <dbReference type="PROSITE" id="PS50164"/>
    </source>
</evidence>
<reference evidence="4" key="1">
    <citation type="journal article" date="2019" name="Int. J. Syst. Evol. Microbiol.">
        <title>The Global Catalogue of Microorganisms (GCM) 10K type strain sequencing project: providing services to taxonomists for standard genome sequencing and annotation.</title>
        <authorList>
            <consortium name="The Broad Institute Genomics Platform"/>
            <consortium name="The Broad Institute Genome Sequencing Center for Infectious Disease"/>
            <person name="Wu L."/>
            <person name="Ma J."/>
        </authorList>
    </citation>
    <scope>NUCLEOTIDE SEQUENCE [LARGE SCALE GENOMIC DNA]</scope>
    <source>
        <strain evidence="4">KACC 11407</strain>
    </source>
</reference>
<dbReference type="PROSITE" id="PS50164">
    <property type="entry name" value="GIY_YIG"/>
    <property type="match status" value="1"/>
</dbReference>
<sequence>MEKFPHVYILASGRNGTLYVGVTSDLVSRTWQHREHVVTGFTQRYGATRLVWFEEHPTMESAIQREKRIKKWNRDWKLRLIDMVNPSWRDLWPDIAGIAPKANVHGFPPSRE</sequence>
<comment type="caution">
    <text evidence="3">The sequence shown here is derived from an EMBL/GenBank/DDBJ whole genome shotgun (WGS) entry which is preliminary data.</text>
</comment>
<evidence type="ECO:0000256" key="1">
    <source>
        <dbReference type="ARBA" id="ARBA00007435"/>
    </source>
</evidence>
<gene>
    <name evidence="3" type="ORF">ACFPN1_10450</name>
</gene>
<evidence type="ECO:0000313" key="3">
    <source>
        <dbReference type="EMBL" id="MFC5570479.1"/>
    </source>
</evidence>
<dbReference type="Proteomes" id="UP001596036">
    <property type="component" value="Unassembled WGS sequence"/>
</dbReference>
<dbReference type="PANTHER" id="PTHR34477:SF5">
    <property type="entry name" value="BSL5627 PROTEIN"/>
    <property type="match status" value="1"/>
</dbReference>
<keyword evidence="4" id="KW-1185">Reference proteome</keyword>
<proteinExistence type="inferred from homology"/>
<dbReference type="SMART" id="SM00465">
    <property type="entry name" value="GIYc"/>
    <property type="match status" value="1"/>
</dbReference>
<dbReference type="Gene3D" id="3.40.1440.10">
    <property type="entry name" value="GIY-YIG endonuclease"/>
    <property type="match status" value="1"/>
</dbReference>
<dbReference type="CDD" id="cd10448">
    <property type="entry name" value="GIY-YIG_unchar_3"/>
    <property type="match status" value="1"/>
</dbReference>
<comment type="similarity">
    <text evidence="1">Belongs to the UPF0213 family.</text>
</comment>
<dbReference type="EMBL" id="JBHSNM010000003">
    <property type="protein sequence ID" value="MFC5570479.1"/>
    <property type="molecule type" value="Genomic_DNA"/>
</dbReference>
<dbReference type="InterPro" id="IPR035901">
    <property type="entry name" value="GIY-YIG_endonuc_sf"/>
</dbReference>
<dbReference type="InterPro" id="IPR000305">
    <property type="entry name" value="GIY-YIG_endonuc"/>
</dbReference>
<accession>A0ABW0SNJ8</accession>
<dbReference type="Pfam" id="PF01541">
    <property type="entry name" value="GIY-YIG"/>
    <property type="match status" value="1"/>
</dbReference>
<dbReference type="InterPro" id="IPR050190">
    <property type="entry name" value="UPF0213_domain"/>
</dbReference>